<organism evidence="2 3">
    <name type="scientific">candidate division WWE3 bacterium RIFCSPLOWO2_01_FULL_37_15</name>
    <dbReference type="NCBI Taxonomy" id="1802622"/>
    <lineage>
        <taxon>Bacteria</taxon>
        <taxon>Katanobacteria</taxon>
    </lineage>
</organism>
<comment type="caution">
    <text evidence="2">The sequence shown here is derived from an EMBL/GenBank/DDBJ whole genome shotgun (WGS) entry which is preliminary data.</text>
</comment>
<feature type="domain" description="Lantibiotic biosynthesis protein dehydration" evidence="1">
    <location>
        <begin position="168"/>
        <end position="396"/>
    </location>
</feature>
<dbReference type="Pfam" id="PF13575">
    <property type="entry name" value="DUF4135"/>
    <property type="match status" value="1"/>
</dbReference>
<gene>
    <name evidence="2" type="ORF">A3A69_00515</name>
</gene>
<sequence>MKIRADYNYLLSCIGNSISQKYPHLFLHNFDHFNLCDTYYDLFLTSIVTDYYKLKIKEGFYSYFKNFVNTDHKNLFPTQVLNNYIKEVENEISSMNIKLDPEWKIAGDIHAGILKVKSKNKIIYKNLINEMVVTNTLSEELLAFKEILPTYKEVDGITLRNYVAVKNNNINLDKFYFNIGKLLSLALFFRIIDLNAENIIIKDNQYPFAFDLECMLTPKIKRTRFDIQHTGILLDQLTDNHSAILGGYYKVFSYLKPIIYFENRTKPKIVWKTLSKGYTQNKPLNLFEHPYKYINNITRGFEFGNKILINNKYSIVEKLNNTKASIRILLRPTRVYKFIQNKFSYPNIYTKQNVDKVIERELKKSKYFNIGSINDKKLLNYEKNELLNYFIPLFYSKIDDNNIYTSKNEVIGTLTETPLNGWKNHLKSYDKFSKTQELKLVKILEKNYKQFVNSKSKINH</sequence>
<protein>
    <recommendedName>
        <fullName evidence="1">Lantibiotic biosynthesis protein dehydration domain-containing protein</fullName>
    </recommendedName>
</protein>
<dbReference type="Proteomes" id="UP000177458">
    <property type="component" value="Unassembled WGS sequence"/>
</dbReference>
<evidence type="ECO:0000313" key="3">
    <source>
        <dbReference type="Proteomes" id="UP000177458"/>
    </source>
</evidence>
<proteinExistence type="predicted"/>
<name>A0A1F4UUK0_UNCKA</name>
<dbReference type="AlphaFoldDB" id="A0A1F4UUK0"/>
<accession>A0A1F4UUK0</accession>
<evidence type="ECO:0000259" key="1">
    <source>
        <dbReference type="Pfam" id="PF13575"/>
    </source>
</evidence>
<dbReference type="InterPro" id="IPR025410">
    <property type="entry name" value="Lant_dehyd"/>
</dbReference>
<evidence type="ECO:0000313" key="2">
    <source>
        <dbReference type="EMBL" id="OGC48631.1"/>
    </source>
</evidence>
<dbReference type="EMBL" id="MEVF01000036">
    <property type="protein sequence ID" value="OGC48631.1"/>
    <property type="molecule type" value="Genomic_DNA"/>
</dbReference>
<reference evidence="2 3" key="1">
    <citation type="journal article" date="2016" name="Nat. Commun.">
        <title>Thousands of microbial genomes shed light on interconnected biogeochemical processes in an aquifer system.</title>
        <authorList>
            <person name="Anantharaman K."/>
            <person name="Brown C.T."/>
            <person name="Hug L.A."/>
            <person name="Sharon I."/>
            <person name="Castelle C.J."/>
            <person name="Probst A.J."/>
            <person name="Thomas B.C."/>
            <person name="Singh A."/>
            <person name="Wilkins M.J."/>
            <person name="Karaoz U."/>
            <person name="Brodie E.L."/>
            <person name="Williams K.H."/>
            <person name="Hubbard S.S."/>
            <person name="Banfield J.F."/>
        </authorList>
    </citation>
    <scope>NUCLEOTIDE SEQUENCE [LARGE SCALE GENOMIC DNA]</scope>
</reference>